<dbReference type="EC" id="2.5.1.89" evidence="4"/>
<evidence type="ECO:0000313" key="6">
    <source>
        <dbReference type="EMBL" id="MBX8643448.1"/>
    </source>
</evidence>
<gene>
    <name evidence="4 6" type="primary">uppS</name>
    <name evidence="5" type="ORF">J9259_03190</name>
    <name evidence="6" type="ORF">KIY12_01780</name>
</gene>
<evidence type="ECO:0000256" key="4">
    <source>
        <dbReference type="HAMAP-Rule" id="MF_01139"/>
    </source>
</evidence>
<evidence type="ECO:0000313" key="5">
    <source>
        <dbReference type="EMBL" id="MBX8631512.1"/>
    </source>
</evidence>
<feature type="binding site" evidence="4">
    <location>
        <begin position="52"/>
        <end position="55"/>
    </location>
    <ligand>
        <name>substrate</name>
    </ligand>
</feature>
<dbReference type="EMBL" id="JAGVSJ010000005">
    <property type="protein sequence ID" value="MBX8631512.1"/>
    <property type="molecule type" value="Genomic_DNA"/>
</dbReference>
<feature type="binding site" evidence="4">
    <location>
        <position position="68"/>
    </location>
    <ligand>
        <name>substrate</name>
    </ligand>
</feature>
<feature type="binding site" evidence="4">
    <location>
        <position position="102"/>
    </location>
    <ligand>
        <name>substrate</name>
    </ligand>
</feature>
<dbReference type="InterPro" id="IPR001441">
    <property type="entry name" value="UPP_synth-like"/>
</dbReference>
<feature type="binding site" evidence="4">
    <location>
        <position position="51"/>
    </location>
    <ligand>
        <name>Mg(2+)</name>
        <dbReference type="ChEBI" id="CHEBI:18420"/>
    </ligand>
</feature>
<dbReference type="InterPro" id="IPR036424">
    <property type="entry name" value="UPP_synth-like_sf"/>
</dbReference>
<comment type="cofactor">
    <cofactor evidence="4">
        <name>Mg(2+)</name>
        <dbReference type="ChEBI" id="CHEBI:18420"/>
    </cofactor>
    <text evidence="4">Binds 2 magnesium ions per subunit.</text>
</comment>
<comment type="similarity">
    <text evidence="4">Belongs to the UPP synthase family.</text>
</comment>
<protein>
    <recommendedName>
        <fullName evidence="4">Tritrans,polycis-undecaprenyl-diphosphate synthase (geranylgeranyl-diphosphate specific)</fullName>
        <ecNumber evidence="4">2.5.1.89</ecNumber>
    </recommendedName>
    <alternativeName>
        <fullName evidence="4">Undecaprenyl diphosphate synthase</fullName>
        <shortName evidence="4">UDS</shortName>
    </alternativeName>
    <alternativeName>
        <fullName evidence="4">Undecaprenyl pyrophosphate synthase</fullName>
        <shortName evidence="4">UPP synthase</shortName>
    </alternativeName>
</protein>
<comment type="subunit">
    <text evidence="4">Homodimer.</text>
</comment>
<evidence type="ECO:0000313" key="7">
    <source>
        <dbReference type="Proteomes" id="UP000750197"/>
    </source>
</evidence>
<keyword evidence="2 4" id="KW-0479">Metal-binding</keyword>
<feature type="binding site" evidence="4">
    <location>
        <position position="221"/>
    </location>
    <ligand>
        <name>substrate</name>
    </ligand>
</feature>
<feature type="active site" description="Proton acceptor" evidence="4">
    <location>
        <position position="99"/>
    </location>
</feature>
<accession>A0A8J8CH36</accession>
<dbReference type="CDD" id="cd00475">
    <property type="entry name" value="Cis_IPPS"/>
    <property type="match status" value="1"/>
</dbReference>
<comment type="function">
    <text evidence="4">Catalyzes the sequential condensation of isopentenyl diphosphate (IPP) with geranylgeranyl diphosphate (GGPP) to yield (2Z,6Z,10Z,14Z,18Z,22Z,26Z,30E,34E,38E)-undecaprenyl diphosphate (tritrans,heptacis-UPP). It is probably the precursor of glycosyl carrier lipids.</text>
</comment>
<feature type="binding site" evidence="4">
    <location>
        <begin position="96"/>
        <end position="98"/>
    </location>
    <ligand>
        <name>substrate</name>
    </ligand>
</feature>
<dbReference type="Proteomes" id="UP000716004">
    <property type="component" value="Unassembled WGS sequence"/>
</dbReference>
<dbReference type="SUPFAM" id="SSF64005">
    <property type="entry name" value="Undecaprenyl diphosphate synthase"/>
    <property type="match status" value="1"/>
</dbReference>
<comment type="catalytic activity">
    <reaction evidence="4">
        <text>geranylgeranyl diphosphate + 7 isopentenyl diphosphate = tri-trans,hepta-cis-undecaprenyl diphosphate + 7 diphosphate</text>
        <dbReference type="Rhea" id="RHEA:27622"/>
        <dbReference type="ChEBI" id="CHEBI:33019"/>
        <dbReference type="ChEBI" id="CHEBI:57533"/>
        <dbReference type="ChEBI" id="CHEBI:60388"/>
        <dbReference type="ChEBI" id="CHEBI:128769"/>
        <dbReference type="EC" id="2.5.1.89"/>
    </reaction>
</comment>
<dbReference type="GO" id="GO:0045547">
    <property type="term" value="F:ditrans,polycis-polyprenyl diphosphate synthase [(2E,6E)-farnesyl diphosphate specific] activity"/>
    <property type="evidence" value="ECO:0007669"/>
    <property type="project" value="TreeGrafter"/>
</dbReference>
<proteinExistence type="inferred from homology"/>
<dbReference type="PROSITE" id="PS01066">
    <property type="entry name" value="UPP_SYNTHASE"/>
    <property type="match status" value="1"/>
</dbReference>
<dbReference type="GO" id="GO:0016094">
    <property type="term" value="P:polyprenol biosynthetic process"/>
    <property type="evidence" value="ECO:0007669"/>
    <property type="project" value="TreeGrafter"/>
</dbReference>
<dbReference type="Gene3D" id="3.40.1180.10">
    <property type="entry name" value="Decaprenyl diphosphate synthase-like"/>
    <property type="match status" value="1"/>
</dbReference>
<dbReference type="PANTHER" id="PTHR10291">
    <property type="entry name" value="DEHYDRODOLICHYL DIPHOSPHATE SYNTHASE FAMILY MEMBER"/>
    <property type="match status" value="1"/>
</dbReference>
<feature type="binding site" evidence="4">
    <location>
        <begin position="227"/>
        <end position="229"/>
    </location>
    <ligand>
        <name>substrate</name>
    </ligand>
</feature>
<evidence type="ECO:0000256" key="1">
    <source>
        <dbReference type="ARBA" id="ARBA00022679"/>
    </source>
</evidence>
<comment type="caution">
    <text evidence="4">Lacks conserved residue(s) required for the propagation of feature annotation.</text>
</comment>
<dbReference type="AlphaFoldDB" id="A0A8J8CH36"/>
<name>A0A8J8CH36_9ARCH</name>
<evidence type="ECO:0000256" key="2">
    <source>
        <dbReference type="ARBA" id="ARBA00022723"/>
    </source>
</evidence>
<dbReference type="Proteomes" id="UP000750197">
    <property type="component" value="Unassembled WGS sequence"/>
</dbReference>
<reference evidence="6" key="1">
    <citation type="submission" date="2021-05" db="EMBL/GenBank/DDBJ databases">
        <title>Genomic insights into ecological role and evolution of a novel Thermoplasmata order Candidatus Sysuiplasmatales.</title>
        <authorList>
            <person name="Yuan Y."/>
        </authorList>
    </citation>
    <scope>NUCLEOTIDE SEQUENCE</scope>
    <source>
        <strain evidence="6">TUT19-bin139</strain>
        <strain evidence="5">YP2-bin.285</strain>
    </source>
</reference>
<dbReference type="HAMAP" id="MF_01139">
    <property type="entry name" value="ISPT"/>
    <property type="match status" value="1"/>
</dbReference>
<dbReference type="Pfam" id="PF01255">
    <property type="entry name" value="Prenyltransf"/>
    <property type="match status" value="1"/>
</dbReference>
<feature type="binding site" evidence="4">
    <location>
        <position position="240"/>
    </location>
    <ligand>
        <name>Mg(2+)</name>
        <dbReference type="ChEBI" id="CHEBI:18420"/>
    </ligand>
</feature>
<organism evidence="6 7">
    <name type="scientific">Candidatus Sysuiplasma superficiale</name>
    <dbReference type="NCBI Taxonomy" id="2823368"/>
    <lineage>
        <taxon>Archaea</taxon>
        <taxon>Methanobacteriati</taxon>
        <taxon>Thermoplasmatota</taxon>
        <taxon>Thermoplasmata</taxon>
        <taxon>Candidatus Sysuiplasmatales</taxon>
        <taxon>Candidatus Sysuiplasmataceae</taxon>
        <taxon>Candidatus Sysuiplasma</taxon>
    </lineage>
</organism>
<dbReference type="NCBIfam" id="TIGR00055">
    <property type="entry name" value="uppS"/>
    <property type="match status" value="1"/>
</dbReference>
<keyword evidence="3 4" id="KW-0460">Magnesium</keyword>
<comment type="caution">
    <text evidence="6">The sequence shown here is derived from an EMBL/GenBank/DDBJ whole genome shotgun (WGS) entry which is preliminary data.</text>
</comment>
<dbReference type="FunFam" id="3.40.1180.10:FF:000003">
    <property type="entry name" value="Isoprenyl transferase 2"/>
    <property type="match status" value="1"/>
</dbReference>
<dbReference type="EMBL" id="JAHEAC010000007">
    <property type="protein sequence ID" value="MBX8643448.1"/>
    <property type="molecule type" value="Genomic_DNA"/>
</dbReference>
<sequence length="272" mass="31660">MTQSRGRKDGISTAAGIAKAIADTAYNAYEKRLLMEVKKYPVPRHVAVIMDGNRRYAAEMELLLNEGHKRGKDKLEEMLDWCLLLDIRVLTVYAFSTENMKRKSEEVDSLMKMFEENFRKVGDDERVHRHRIRIRAIGQTELLPDAVQKAIRYAEERTRDYTDYTYNIAVAYGSRQEILSAIRKIARKATAGEISVDEIDENMISKFLYTDGIPDPDLVLRTSGEERISNFLLWQAAYSELYFSDVYWPTFTLVDFLRAIRSYQLRQRRFGA</sequence>
<dbReference type="GO" id="GO:0000287">
    <property type="term" value="F:magnesium ion binding"/>
    <property type="evidence" value="ECO:0007669"/>
    <property type="project" value="UniProtKB-UniRule"/>
</dbReference>
<feature type="active site" evidence="4">
    <location>
        <position position="51"/>
    </location>
</feature>
<dbReference type="InterPro" id="IPR018520">
    <property type="entry name" value="UPP_synth-like_CS"/>
</dbReference>
<dbReference type="PANTHER" id="PTHR10291:SF43">
    <property type="entry name" value="DEHYDRODOLICHYL DIPHOSPHATE SYNTHASE COMPLEX SUBUNIT DHDDS"/>
    <property type="match status" value="1"/>
</dbReference>
<evidence type="ECO:0000256" key="3">
    <source>
        <dbReference type="ARBA" id="ARBA00022842"/>
    </source>
</evidence>
<keyword evidence="1 4" id="KW-0808">Transferase</keyword>